<dbReference type="SUPFAM" id="SSF55874">
    <property type="entry name" value="ATPase domain of HSP90 chaperone/DNA topoisomerase II/histidine kinase"/>
    <property type="match status" value="1"/>
</dbReference>
<dbReference type="PANTHER" id="PTHR32387">
    <property type="entry name" value="WU:FJ29H11"/>
    <property type="match status" value="1"/>
</dbReference>
<feature type="compositionally biased region" description="Low complexity" evidence="1">
    <location>
        <begin position="1146"/>
        <end position="1160"/>
    </location>
</feature>
<comment type="caution">
    <text evidence="2">The sequence shown here is derived from an EMBL/GenBank/DDBJ whole genome shotgun (WGS) entry which is preliminary data.</text>
</comment>
<sequence>MDNIASTRAEADDHIQQLREARGIKGDHNYISEDVNLRSLNKALDILSDQLYATPTHFLLELIQNADDNTYPKRALPRLHLSLYRKGRKEIFRADCNEIGFTFRQLDALTQIGWSTKKAAGGRKGYIGEKGIGFKSVFKVADVVHVASGRYEFKFNRRNFIGMLLPMPSDFPRDDRIKDQTQFLLELNRNEDYRHIRDDLKLLGSETLIFLRKLKQLDVSIDDERKTYKLRTDNWNSNFGGETATIPGTTDQQTRTTKYMNERHTVEDLPPEPRREAVATSEIVVAFAVKDRITPIVKPQQVFAFLPIQNYGFPFLIHADFLLTASRESLEYQCPWNLALRMGIKDAVVEAINRRFVSLDEVEDEKGLCYSWPKYLTRHPSGSEFWNTLHKNILDALRNQKILQSRDRRAVRCFQTPRVVRYVPEAYRFDGETLFDLPSINKTHLSFAYDHLPIIPLRDGSWVRATETHLYLPSLNKNEHVPSGVNISIVAEDAVRDASRRGLYEYLDIEDTILAKLASESVRSGRLVKDLVDDAVYLFEHRSDLDTYGPQGIYFAVHKDGKVQAVAKRTPRIYIVDPKSKHSVIAKYQDTPGNPFAVLSDKYEATFVKNDTSRLLPDFREWLLRSSTFATIPDLVSDSRLTQEWKFLRDQDVLDLLYVVRDQLSNTMFPAAKLVEAVPRIKVRCLDGESRTLGSLAVPTPDLKRHCPHLDFADLPEPTSRDWNFLSQCGVITDLDTTAILRELQAVRRISVGDVDASAIRYLYEKLNSDTCSSEGQIVRAFESESLVFVPRPKPKWRSHKDCVWTADKLLSRVTKLRPYYRNCEILFHSLLGVKEAGIQHVVDEFCQPTSKDDDNIEQRFKAMLFLLAKFHRRFSLTDDQIRKLRSVPAFPILAKRFTPGEGSSRIEMRSLRAKDWYIPDIVTFESVFRGKIDMLALPVQSTRALKDLFEDFRCEEQLLSKAVTRAITPDGVVVRNVREEQDLRERLKYILRVVEGNSNGEILDISSIQVWSVPSITVTISLDDAEVTIDDELVTIEDSTDNIDIYLREGIHQSRRTEVTYELVNYFKERIGFDEKSTALINLLMGAPINSLRGILDKHNVPLPEGSSDLDSRAETPVPEDYMALDRRDNIDSDDSDDSHDSTGDDTSGSEGSSSDGTDFTPTHSGTGTDSERRRRSSNRAVFGMFTQQIDDWTFECWTSRLRSEAGHDRFQGRERDFSDFTYVDALGQMRATLRDAGVEPNVAWSNATKFHLEVKSTLGSCAEPMFVSQNQVDKMREFNGAADNAYILIRVFGLDERRNAGLKFFRDPWSLYTDGVLDFRSDEGYKVYQ</sequence>
<evidence type="ECO:0000313" key="2">
    <source>
        <dbReference type="EMBL" id="KAL1848524.1"/>
    </source>
</evidence>
<evidence type="ECO:0008006" key="4">
    <source>
        <dbReference type="Google" id="ProtNLM"/>
    </source>
</evidence>
<keyword evidence="3" id="KW-1185">Reference proteome</keyword>
<dbReference type="InterPro" id="IPR052957">
    <property type="entry name" value="Auxin_embryo_med"/>
</dbReference>
<dbReference type="Gene3D" id="3.30.565.10">
    <property type="entry name" value="Histidine kinase-like ATPase, C-terminal domain"/>
    <property type="match status" value="1"/>
</dbReference>
<feature type="compositionally biased region" description="Polar residues" evidence="1">
    <location>
        <begin position="1161"/>
        <end position="1170"/>
    </location>
</feature>
<dbReference type="EMBL" id="JAWRVE010000217">
    <property type="protein sequence ID" value="KAL1848524.1"/>
    <property type="molecule type" value="Genomic_DNA"/>
</dbReference>
<organism evidence="2 3">
    <name type="scientific">Diaporthe australafricana</name>
    <dbReference type="NCBI Taxonomy" id="127596"/>
    <lineage>
        <taxon>Eukaryota</taxon>
        <taxon>Fungi</taxon>
        <taxon>Dikarya</taxon>
        <taxon>Ascomycota</taxon>
        <taxon>Pezizomycotina</taxon>
        <taxon>Sordariomycetes</taxon>
        <taxon>Sordariomycetidae</taxon>
        <taxon>Diaporthales</taxon>
        <taxon>Diaporthaceae</taxon>
        <taxon>Diaporthe</taxon>
    </lineage>
</organism>
<dbReference type="InterPro" id="IPR036890">
    <property type="entry name" value="HATPase_C_sf"/>
</dbReference>
<reference evidence="2 3" key="1">
    <citation type="journal article" date="2024" name="IMA Fungus">
        <title>IMA Genome - F19 : A genome assembly and annotation guide to empower mycologists, including annotated draft genome sequences of Ceratocystis pirilliformis, Diaporthe australafricana, Fusarium ophioides, Paecilomyces lecythidis, and Sporothrix stenoceras.</title>
        <authorList>
            <person name="Aylward J."/>
            <person name="Wilson A.M."/>
            <person name="Visagie C.M."/>
            <person name="Spraker J."/>
            <person name="Barnes I."/>
            <person name="Buitendag C."/>
            <person name="Ceriani C."/>
            <person name="Del Mar Angel L."/>
            <person name="du Plessis D."/>
            <person name="Fuchs T."/>
            <person name="Gasser K."/>
            <person name="Kramer D."/>
            <person name="Li W."/>
            <person name="Munsamy K."/>
            <person name="Piso A."/>
            <person name="Price J.L."/>
            <person name="Sonnekus B."/>
            <person name="Thomas C."/>
            <person name="van der Nest A."/>
            <person name="van Dijk A."/>
            <person name="van Heerden A."/>
            <person name="van Vuuren N."/>
            <person name="Yilmaz N."/>
            <person name="Duong T.A."/>
            <person name="van der Merwe N.A."/>
            <person name="Wingfield M.J."/>
            <person name="Wingfield B.D."/>
        </authorList>
    </citation>
    <scope>NUCLEOTIDE SEQUENCE [LARGE SCALE GENOMIC DNA]</scope>
    <source>
        <strain evidence="2 3">CMW 18300</strain>
    </source>
</reference>
<dbReference type="Proteomes" id="UP001583177">
    <property type="component" value="Unassembled WGS sequence"/>
</dbReference>
<accession>A0ABR3VYH5</accession>
<gene>
    <name evidence="2" type="ORF">Daus18300_013577</name>
</gene>
<evidence type="ECO:0000313" key="3">
    <source>
        <dbReference type="Proteomes" id="UP001583177"/>
    </source>
</evidence>
<feature type="region of interest" description="Disordered" evidence="1">
    <location>
        <begin position="1103"/>
        <end position="1181"/>
    </location>
</feature>
<proteinExistence type="predicted"/>
<name>A0ABR3VYH5_9PEZI</name>
<evidence type="ECO:0000256" key="1">
    <source>
        <dbReference type="SAM" id="MobiDB-lite"/>
    </source>
</evidence>
<protein>
    <recommendedName>
        <fullName evidence="4">Protein NO VEIN C-terminal domain-containing protein</fullName>
    </recommendedName>
</protein>
<dbReference type="PANTHER" id="PTHR32387:SF0">
    <property type="entry name" value="PROTEIN NO VEIN"/>
    <property type="match status" value="1"/>
</dbReference>